<protein>
    <submittedName>
        <fullName evidence="6">Protein serine threonine kinase</fullName>
    </submittedName>
</protein>
<keyword evidence="1" id="KW-0393">Immunoglobulin domain</keyword>
<evidence type="ECO:0000259" key="5">
    <source>
        <dbReference type="PROSITE" id="PS50835"/>
    </source>
</evidence>
<dbReference type="Proteomes" id="UP000887458">
    <property type="component" value="Unassembled WGS sequence"/>
</dbReference>
<dbReference type="PROSITE" id="PS50835">
    <property type="entry name" value="IG_LIKE"/>
    <property type="match status" value="1"/>
</dbReference>
<dbReference type="SMART" id="SM00409">
    <property type="entry name" value="IG"/>
    <property type="match status" value="1"/>
</dbReference>
<reference evidence="6 7" key="1">
    <citation type="journal article" date="2018" name="J. Allergy Clin. Immunol.">
        <title>High-quality assembly of Dermatophagoides pteronyssinus genome and transcriptome reveals a wide range of novel allergens.</title>
        <authorList>
            <person name="Liu X.Y."/>
            <person name="Yang K.Y."/>
            <person name="Wang M.Q."/>
            <person name="Kwok J.S."/>
            <person name="Zeng X."/>
            <person name="Yang Z."/>
            <person name="Xiao X.J."/>
            <person name="Lau C.P."/>
            <person name="Li Y."/>
            <person name="Huang Z.M."/>
            <person name="Ba J.G."/>
            <person name="Yim A.K."/>
            <person name="Ouyang C.Y."/>
            <person name="Ngai S.M."/>
            <person name="Chan T.F."/>
            <person name="Leung E.L."/>
            <person name="Liu L."/>
            <person name="Liu Z.G."/>
            <person name="Tsui S.K."/>
        </authorList>
    </citation>
    <scope>NUCLEOTIDE SEQUENCE [LARGE SCALE GENOMIC DNA]</scope>
    <source>
        <strain evidence="6">Derp</strain>
    </source>
</reference>
<keyword evidence="6" id="KW-0808">Transferase</keyword>
<proteinExistence type="predicted"/>
<dbReference type="CDD" id="cd00180">
    <property type="entry name" value="PKc"/>
    <property type="match status" value="1"/>
</dbReference>
<evidence type="ECO:0000313" key="6">
    <source>
        <dbReference type="EMBL" id="KAH9420193.1"/>
    </source>
</evidence>
<evidence type="ECO:0000256" key="1">
    <source>
        <dbReference type="ARBA" id="ARBA00023319"/>
    </source>
</evidence>
<dbReference type="InterPro" id="IPR003598">
    <property type="entry name" value="Ig_sub2"/>
</dbReference>
<dbReference type="SMART" id="SM00408">
    <property type="entry name" value="IGc2"/>
    <property type="match status" value="1"/>
</dbReference>
<evidence type="ECO:0000259" key="4">
    <source>
        <dbReference type="PROSITE" id="PS50011"/>
    </source>
</evidence>
<dbReference type="SMART" id="SM00220">
    <property type="entry name" value="S_TKc"/>
    <property type="match status" value="1"/>
</dbReference>
<dbReference type="InterPro" id="IPR036179">
    <property type="entry name" value="Ig-like_dom_sf"/>
</dbReference>
<dbReference type="PANTHER" id="PTHR24362:SF309">
    <property type="entry name" value="PROTEIN KINASE DOMAIN-CONTAINING PROTEIN"/>
    <property type="match status" value="1"/>
</dbReference>
<feature type="compositionally biased region" description="Low complexity" evidence="3">
    <location>
        <begin position="541"/>
        <end position="551"/>
    </location>
</feature>
<feature type="domain" description="Protein kinase" evidence="4">
    <location>
        <begin position="209"/>
        <end position="471"/>
    </location>
</feature>
<dbReference type="InterPro" id="IPR011009">
    <property type="entry name" value="Kinase-like_dom_sf"/>
</dbReference>
<feature type="coiled-coil region" evidence="2">
    <location>
        <begin position="113"/>
        <end position="167"/>
    </location>
</feature>
<accession>A0ABQ8JC97</accession>
<evidence type="ECO:0000313" key="7">
    <source>
        <dbReference type="Proteomes" id="UP000887458"/>
    </source>
</evidence>
<dbReference type="SUPFAM" id="SSF48726">
    <property type="entry name" value="Immunoglobulin"/>
    <property type="match status" value="1"/>
</dbReference>
<sequence>MADSDGEEVNNNSSSQHITIINNNHGNIHNELAKNEEYEKALTKFEQEEAEQRKNFEKKLTDKRTMLIQTTMEEDLPKIKARCEAESFRQKKNVDEEVEKLIKSMREQFALQAEQMRTELGRKIEQMIQAKKQKLEQDKQRLQAMLDNELETKRKLFEAEVERLNRVTTVTNDDVDRRDFVKKIMVNYKNFPDPKNLADESGMKRYQVTINKQSIWAGKFCIIYRAQYQSQSCYVKIVVLTDRSVRYKHHVNQSTKIRSFLCRTTPEQPELQHEAFVRVYDIFITDLKVYTFMEECDSQNLMQRARKGFISMDELRKQMFIILSALEYMHQRAFAHLKIRGESIIFDNNNNVKLAGFGNAATYFDSNTEKFLRLPPFDSKHRLLDNHFPPEVFEEPFDPQLADVYSFGLLIYMMTNFVSNKKFTREDWRYWTIIKLDSISDEKTRSLIHATTNLNLQKRIAPKVTLQQLYDDQQKDQINNSTMKIINNGGGGGYAIRGQQLQLYCNISANPLVLATDIHWYKDSILINDNHNMNISNSDGTATTTTTTRTTSGSNIDNAGGAGGGGYIKFTHNGTRLLITKVTDEWQGFYQCIAQNQMGTGFSNQFQVQILYLPRNPKKHKTKTVQEPNKK</sequence>
<gene>
    <name evidence="6" type="primary">TSSK2_7</name>
    <name evidence="6" type="ORF">DERP_011527</name>
</gene>
<keyword evidence="6" id="KW-0418">Kinase</keyword>
<keyword evidence="7" id="KW-1185">Reference proteome</keyword>
<dbReference type="GO" id="GO:0016301">
    <property type="term" value="F:kinase activity"/>
    <property type="evidence" value="ECO:0007669"/>
    <property type="project" value="UniProtKB-KW"/>
</dbReference>
<keyword evidence="2" id="KW-0175">Coiled coil</keyword>
<evidence type="ECO:0000256" key="2">
    <source>
        <dbReference type="SAM" id="Coils"/>
    </source>
</evidence>
<evidence type="ECO:0000256" key="3">
    <source>
        <dbReference type="SAM" id="MobiDB-lite"/>
    </source>
</evidence>
<dbReference type="Pfam" id="PF00069">
    <property type="entry name" value="Pkinase"/>
    <property type="match status" value="1"/>
</dbReference>
<dbReference type="InterPro" id="IPR003599">
    <property type="entry name" value="Ig_sub"/>
</dbReference>
<name>A0ABQ8JC97_DERPT</name>
<reference evidence="6 7" key="2">
    <citation type="journal article" date="2022" name="Mol. Biol. Evol.">
        <title>Comparative Genomics Reveals Insights into the Divergent Evolution of Astigmatic Mites and Household Pest Adaptations.</title>
        <authorList>
            <person name="Xiong Q."/>
            <person name="Wan A.T."/>
            <person name="Liu X."/>
            <person name="Fung C.S."/>
            <person name="Xiao X."/>
            <person name="Malainual N."/>
            <person name="Hou J."/>
            <person name="Wang L."/>
            <person name="Wang M."/>
            <person name="Yang K.Y."/>
            <person name="Cui Y."/>
            <person name="Leung E.L."/>
            <person name="Nong W."/>
            <person name="Shin S.K."/>
            <person name="Au S.W."/>
            <person name="Jeong K.Y."/>
            <person name="Chew F.T."/>
            <person name="Hui J.H."/>
            <person name="Leung T.F."/>
            <person name="Tungtrongchitr A."/>
            <person name="Zhong N."/>
            <person name="Liu Z."/>
            <person name="Tsui S.K."/>
        </authorList>
    </citation>
    <scope>NUCLEOTIDE SEQUENCE [LARGE SCALE GENOMIC DNA]</scope>
    <source>
        <strain evidence="6">Derp</strain>
    </source>
</reference>
<comment type="caution">
    <text evidence="6">The sequence shown here is derived from an EMBL/GenBank/DDBJ whole genome shotgun (WGS) entry which is preliminary data.</text>
</comment>
<dbReference type="InterPro" id="IPR013783">
    <property type="entry name" value="Ig-like_fold"/>
</dbReference>
<feature type="coiled-coil region" evidence="2">
    <location>
        <begin position="28"/>
        <end position="55"/>
    </location>
</feature>
<dbReference type="SUPFAM" id="SSF56112">
    <property type="entry name" value="Protein kinase-like (PK-like)"/>
    <property type="match status" value="1"/>
</dbReference>
<dbReference type="EMBL" id="NJHN03000053">
    <property type="protein sequence ID" value="KAH9420193.1"/>
    <property type="molecule type" value="Genomic_DNA"/>
</dbReference>
<dbReference type="PROSITE" id="PS50011">
    <property type="entry name" value="PROTEIN_KINASE_DOM"/>
    <property type="match status" value="1"/>
</dbReference>
<dbReference type="InterPro" id="IPR007110">
    <property type="entry name" value="Ig-like_dom"/>
</dbReference>
<dbReference type="InterPro" id="IPR000719">
    <property type="entry name" value="Prot_kinase_dom"/>
</dbReference>
<feature type="region of interest" description="Disordered" evidence="3">
    <location>
        <begin position="538"/>
        <end position="557"/>
    </location>
</feature>
<feature type="domain" description="Ig-like" evidence="5">
    <location>
        <begin position="462"/>
        <end position="609"/>
    </location>
</feature>
<dbReference type="PANTHER" id="PTHR24362">
    <property type="entry name" value="SERINE/THREONINE-PROTEIN KINASE NEK"/>
    <property type="match status" value="1"/>
</dbReference>
<dbReference type="Gene3D" id="2.60.40.10">
    <property type="entry name" value="Immunoglobulins"/>
    <property type="match status" value="1"/>
</dbReference>
<organism evidence="6 7">
    <name type="scientific">Dermatophagoides pteronyssinus</name>
    <name type="common">European house dust mite</name>
    <dbReference type="NCBI Taxonomy" id="6956"/>
    <lineage>
        <taxon>Eukaryota</taxon>
        <taxon>Metazoa</taxon>
        <taxon>Ecdysozoa</taxon>
        <taxon>Arthropoda</taxon>
        <taxon>Chelicerata</taxon>
        <taxon>Arachnida</taxon>
        <taxon>Acari</taxon>
        <taxon>Acariformes</taxon>
        <taxon>Sarcoptiformes</taxon>
        <taxon>Astigmata</taxon>
        <taxon>Psoroptidia</taxon>
        <taxon>Analgoidea</taxon>
        <taxon>Pyroglyphidae</taxon>
        <taxon>Dermatophagoidinae</taxon>
        <taxon>Dermatophagoides</taxon>
    </lineage>
</organism>
<dbReference type="Gene3D" id="1.10.510.10">
    <property type="entry name" value="Transferase(Phosphotransferase) domain 1"/>
    <property type="match status" value="1"/>
</dbReference>